<feature type="transmembrane region" description="Helical" evidence="5">
    <location>
        <begin position="63"/>
        <end position="86"/>
    </location>
</feature>
<evidence type="ECO:0000313" key="6">
    <source>
        <dbReference type="EMBL" id="GFH58638.1"/>
    </source>
</evidence>
<feature type="transmembrane region" description="Helical" evidence="5">
    <location>
        <begin position="29"/>
        <end position="56"/>
    </location>
</feature>
<evidence type="ECO:0000256" key="1">
    <source>
        <dbReference type="ARBA" id="ARBA00004141"/>
    </source>
</evidence>
<dbReference type="Pfam" id="PF02535">
    <property type="entry name" value="Zip"/>
    <property type="match status" value="1"/>
</dbReference>
<keyword evidence="2 5" id="KW-0812">Transmembrane</keyword>
<evidence type="ECO:0000313" key="7">
    <source>
        <dbReference type="Proteomes" id="UP001054902"/>
    </source>
</evidence>
<reference evidence="6 7" key="1">
    <citation type="journal article" date="2021" name="Sci. Rep.">
        <title>The genome of the diatom Chaetoceros tenuissimus carries an ancient integrated fragment of an extant virus.</title>
        <authorList>
            <person name="Hongo Y."/>
            <person name="Kimura K."/>
            <person name="Takaki Y."/>
            <person name="Yoshida Y."/>
            <person name="Baba S."/>
            <person name="Kobayashi G."/>
            <person name="Nagasaki K."/>
            <person name="Hano T."/>
            <person name="Tomaru Y."/>
        </authorList>
    </citation>
    <scope>NUCLEOTIDE SEQUENCE [LARGE SCALE GENOMIC DNA]</scope>
    <source>
        <strain evidence="6 7">NIES-3715</strain>
    </source>
</reference>
<dbReference type="AlphaFoldDB" id="A0AAD3HD23"/>
<evidence type="ECO:0000256" key="3">
    <source>
        <dbReference type="ARBA" id="ARBA00022989"/>
    </source>
</evidence>
<comment type="caution">
    <text evidence="6">The sequence shown here is derived from an EMBL/GenBank/DDBJ whole genome shotgun (WGS) entry which is preliminary data.</text>
</comment>
<accession>A0AAD3HD23</accession>
<dbReference type="PANTHER" id="PTHR11040:SF205">
    <property type="entry name" value="ZINC TRANSPORTER ZUPT"/>
    <property type="match status" value="1"/>
</dbReference>
<keyword evidence="4 5" id="KW-0472">Membrane</keyword>
<feature type="transmembrane region" description="Helical" evidence="5">
    <location>
        <begin position="92"/>
        <end position="114"/>
    </location>
</feature>
<organism evidence="6 7">
    <name type="scientific">Chaetoceros tenuissimus</name>
    <dbReference type="NCBI Taxonomy" id="426638"/>
    <lineage>
        <taxon>Eukaryota</taxon>
        <taxon>Sar</taxon>
        <taxon>Stramenopiles</taxon>
        <taxon>Ochrophyta</taxon>
        <taxon>Bacillariophyta</taxon>
        <taxon>Coscinodiscophyceae</taxon>
        <taxon>Chaetocerotophycidae</taxon>
        <taxon>Chaetocerotales</taxon>
        <taxon>Chaetocerotaceae</taxon>
        <taxon>Chaetoceros</taxon>
    </lineage>
</organism>
<protein>
    <recommendedName>
        <fullName evidence="8">Zinc transporter ZupT</fullName>
    </recommendedName>
</protein>
<keyword evidence="3 5" id="KW-1133">Transmembrane helix</keyword>
<keyword evidence="7" id="KW-1185">Reference proteome</keyword>
<comment type="subcellular location">
    <subcellularLocation>
        <location evidence="1">Membrane</location>
        <topology evidence="1">Multi-pass membrane protein</topology>
    </subcellularLocation>
</comment>
<gene>
    <name evidence="6" type="ORF">CTEN210_15114</name>
</gene>
<dbReference type="GO" id="GO:0016020">
    <property type="term" value="C:membrane"/>
    <property type="evidence" value="ECO:0007669"/>
    <property type="project" value="UniProtKB-SubCell"/>
</dbReference>
<evidence type="ECO:0008006" key="8">
    <source>
        <dbReference type="Google" id="ProtNLM"/>
    </source>
</evidence>
<name>A0AAD3HD23_9STRA</name>
<dbReference type="Proteomes" id="UP001054902">
    <property type="component" value="Unassembled WGS sequence"/>
</dbReference>
<evidence type="ECO:0000256" key="2">
    <source>
        <dbReference type="ARBA" id="ARBA00022692"/>
    </source>
</evidence>
<evidence type="ECO:0000256" key="4">
    <source>
        <dbReference type="ARBA" id="ARBA00023136"/>
    </source>
</evidence>
<proteinExistence type="predicted"/>
<dbReference type="GO" id="GO:0005385">
    <property type="term" value="F:zinc ion transmembrane transporter activity"/>
    <property type="evidence" value="ECO:0007669"/>
    <property type="project" value="TreeGrafter"/>
</dbReference>
<evidence type="ECO:0000256" key="5">
    <source>
        <dbReference type="SAM" id="Phobius"/>
    </source>
</evidence>
<dbReference type="EMBL" id="BLLK01000062">
    <property type="protein sequence ID" value="GFH58638.1"/>
    <property type="molecule type" value="Genomic_DNA"/>
</dbReference>
<sequence length="147" mass="15583">MGMQTAVAIALHNFPEGLATYVSVLDDPSIGAVLAIAIGIHNIPEGFCVALPVYYATGNRMKAFWWGALSGITEPIGAILGYLVLANTFSDATYGIMFGLVAGMMVMISLKELLPTAYRYDPGDTVVTNSLIAGMVIISASLVLFYL</sequence>
<dbReference type="PANTHER" id="PTHR11040">
    <property type="entry name" value="ZINC/IRON TRANSPORTER"/>
    <property type="match status" value="1"/>
</dbReference>
<dbReference type="InterPro" id="IPR003689">
    <property type="entry name" value="ZIP"/>
</dbReference>
<feature type="transmembrane region" description="Helical" evidence="5">
    <location>
        <begin position="126"/>
        <end position="146"/>
    </location>
</feature>